<evidence type="ECO:0000313" key="2">
    <source>
        <dbReference type="EMBL" id="MEL0657940.1"/>
    </source>
</evidence>
<name>A0ABU9H810_9GAMM</name>
<evidence type="ECO:0000256" key="1">
    <source>
        <dbReference type="SAM" id="SignalP"/>
    </source>
</evidence>
<evidence type="ECO:0000313" key="3">
    <source>
        <dbReference type="Proteomes" id="UP001366060"/>
    </source>
</evidence>
<reference evidence="2 3" key="1">
    <citation type="submission" date="2024-02" db="EMBL/GenBank/DDBJ databases">
        <title>Bacteria isolated from the canopy kelp, Nereocystis luetkeana.</title>
        <authorList>
            <person name="Pfister C.A."/>
            <person name="Younker I.T."/>
            <person name="Light S.H."/>
        </authorList>
    </citation>
    <scope>NUCLEOTIDE SEQUENCE [LARGE SCALE GENOMIC DNA]</scope>
    <source>
        <strain evidence="2 3">TI.2.07</strain>
    </source>
</reference>
<keyword evidence="1" id="KW-0732">Signal</keyword>
<dbReference type="RefSeq" id="WP_341626678.1">
    <property type="nucleotide sequence ID" value="NZ_JBAKBA010000003.1"/>
</dbReference>
<dbReference type="PROSITE" id="PS51257">
    <property type="entry name" value="PROKAR_LIPOPROTEIN"/>
    <property type="match status" value="1"/>
</dbReference>
<protein>
    <recommendedName>
        <fullName evidence="4">Lipoprotein</fullName>
    </recommendedName>
</protein>
<comment type="caution">
    <text evidence="2">The sequence shown here is derived from an EMBL/GenBank/DDBJ whole genome shotgun (WGS) entry which is preliminary data.</text>
</comment>
<feature type="chain" id="PRO_5045294478" description="Lipoprotein" evidence="1">
    <location>
        <begin position="23"/>
        <end position="192"/>
    </location>
</feature>
<feature type="signal peptide" evidence="1">
    <location>
        <begin position="1"/>
        <end position="22"/>
    </location>
</feature>
<organism evidence="2 3">
    <name type="scientific">Psychromonas arctica</name>
    <dbReference type="NCBI Taxonomy" id="168275"/>
    <lineage>
        <taxon>Bacteria</taxon>
        <taxon>Pseudomonadati</taxon>
        <taxon>Pseudomonadota</taxon>
        <taxon>Gammaproteobacteria</taxon>
        <taxon>Alteromonadales</taxon>
        <taxon>Psychromonadaceae</taxon>
        <taxon>Psychromonas</taxon>
    </lineage>
</organism>
<dbReference type="Proteomes" id="UP001366060">
    <property type="component" value="Unassembled WGS sequence"/>
</dbReference>
<dbReference type="EMBL" id="JBAKBA010000003">
    <property type="protein sequence ID" value="MEL0657940.1"/>
    <property type="molecule type" value="Genomic_DNA"/>
</dbReference>
<accession>A0ABU9H810</accession>
<gene>
    <name evidence="2" type="ORF">V6255_02210</name>
</gene>
<evidence type="ECO:0008006" key="4">
    <source>
        <dbReference type="Google" id="ProtNLM"/>
    </source>
</evidence>
<keyword evidence="3" id="KW-1185">Reference proteome</keyword>
<sequence>MSKKFHLLSLSTIVLLSACSSSEPMQETVVGDIPSWILNPQVEDGIAVSECVLWSGNMSIDKQQAIANARTSLAQRIEIRVNGMDKTYRDKIEVTSGSESGSSFSSVSKQVTQQTLIGTSPLKTDIVKIADKNNLCVLVGVGQESTKAIFEGLVNASGRPMNSGQKDFLYQEFKAQRADLQLDKELEKVNAK</sequence>
<proteinExistence type="predicted"/>